<feature type="domain" description="CUT" evidence="13">
    <location>
        <begin position="308"/>
        <end position="394"/>
    </location>
</feature>
<feature type="compositionally biased region" description="Low complexity" evidence="11">
    <location>
        <begin position="268"/>
        <end position="283"/>
    </location>
</feature>
<dbReference type="AlphaFoldDB" id="A0A6A5HGN1"/>
<evidence type="ECO:0000256" key="6">
    <source>
        <dbReference type="ARBA" id="ARBA00023163"/>
    </source>
</evidence>
<gene>
    <name evidence="14" type="ORF">GCK72_006386</name>
</gene>
<evidence type="ECO:0000313" key="14">
    <source>
        <dbReference type="EMBL" id="KAF1766429.1"/>
    </source>
</evidence>
<dbReference type="PANTHER" id="PTHR14057:SF47">
    <property type="entry name" value="HOMEOBOX PROTEIN ONECUT"/>
    <property type="match status" value="1"/>
</dbReference>
<dbReference type="InterPro" id="IPR009057">
    <property type="entry name" value="Homeodomain-like_sf"/>
</dbReference>
<keyword evidence="5 8" id="KW-0371">Homeobox</keyword>
<dbReference type="Gene3D" id="1.10.10.60">
    <property type="entry name" value="Homeodomain-like"/>
    <property type="match status" value="1"/>
</dbReference>
<feature type="DNA-binding region" description="Homeobox" evidence="8">
    <location>
        <begin position="427"/>
        <end position="486"/>
    </location>
</feature>
<accession>A0A6A5HGN1</accession>
<dbReference type="InterPro" id="IPR010982">
    <property type="entry name" value="Lambda_DNA-bd_dom_sf"/>
</dbReference>
<dbReference type="GO" id="GO:0005634">
    <property type="term" value="C:nucleus"/>
    <property type="evidence" value="ECO:0007669"/>
    <property type="project" value="UniProtKB-SubCell"/>
</dbReference>
<evidence type="ECO:0000256" key="2">
    <source>
        <dbReference type="ARBA" id="ARBA00008190"/>
    </source>
</evidence>
<dbReference type="SMART" id="SM00389">
    <property type="entry name" value="HOX"/>
    <property type="match status" value="1"/>
</dbReference>
<evidence type="ECO:0000256" key="8">
    <source>
        <dbReference type="PROSITE-ProRule" id="PRU00108"/>
    </source>
</evidence>
<keyword evidence="3 10" id="KW-0805">Transcription regulation</keyword>
<name>A0A6A5HGN1_CAERE</name>
<dbReference type="PROSITE" id="PS51042">
    <property type="entry name" value="CUT"/>
    <property type="match status" value="1"/>
</dbReference>
<dbReference type="SUPFAM" id="SSF47413">
    <property type="entry name" value="lambda repressor-like DNA-binding domains"/>
    <property type="match status" value="1"/>
</dbReference>
<reference evidence="14 15" key="1">
    <citation type="submission" date="2019-12" db="EMBL/GenBank/DDBJ databases">
        <title>Chromosome-level assembly of the Caenorhabditis remanei genome.</title>
        <authorList>
            <person name="Teterina A.A."/>
            <person name="Willis J.H."/>
            <person name="Phillips P.C."/>
        </authorList>
    </citation>
    <scope>NUCLEOTIDE SEQUENCE [LARGE SCALE GENOMIC DNA]</scope>
    <source>
        <strain evidence="14 15">PX506</strain>
        <tissue evidence="14">Whole organism</tissue>
    </source>
</reference>
<keyword evidence="7 8" id="KW-0539">Nucleus</keyword>
<dbReference type="Pfam" id="PF00046">
    <property type="entry name" value="Homeodomain"/>
    <property type="match status" value="1"/>
</dbReference>
<evidence type="ECO:0000256" key="7">
    <source>
        <dbReference type="ARBA" id="ARBA00023242"/>
    </source>
</evidence>
<feature type="domain" description="Homeobox" evidence="12">
    <location>
        <begin position="425"/>
        <end position="485"/>
    </location>
</feature>
<feature type="compositionally biased region" description="Low complexity" evidence="11">
    <location>
        <begin position="60"/>
        <end position="77"/>
    </location>
</feature>
<dbReference type="Pfam" id="PF02376">
    <property type="entry name" value="CUT"/>
    <property type="match status" value="1"/>
</dbReference>
<evidence type="ECO:0000256" key="3">
    <source>
        <dbReference type="ARBA" id="ARBA00023015"/>
    </source>
</evidence>
<feature type="region of interest" description="Disordered" evidence="11">
    <location>
        <begin position="550"/>
        <end position="649"/>
    </location>
</feature>
<feature type="compositionally biased region" description="Polar residues" evidence="11">
    <location>
        <begin position="557"/>
        <end position="572"/>
    </location>
</feature>
<evidence type="ECO:0000256" key="1">
    <source>
        <dbReference type="ARBA" id="ARBA00004123"/>
    </source>
</evidence>
<evidence type="ECO:0000256" key="5">
    <source>
        <dbReference type="ARBA" id="ARBA00023155"/>
    </source>
</evidence>
<dbReference type="KEGG" id="crq:GCK72_006386"/>
<keyword evidence="4 8" id="KW-0238">DNA-binding</keyword>
<dbReference type="PROSITE" id="PS50071">
    <property type="entry name" value="HOMEOBOX_2"/>
    <property type="match status" value="1"/>
</dbReference>
<evidence type="ECO:0000259" key="13">
    <source>
        <dbReference type="PROSITE" id="PS51042"/>
    </source>
</evidence>
<dbReference type="GeneID" id="9811073"/>
<dbReference type="GO" id="GO:0000978">
    <property type="term" value="F:RNA polymerase II cis-regulatory region sequence-specific DNA binding"/>
    <property type="evidence" value="ECO:0007669"/>
    <property type="project" value="TreeGrafter"/>
</dbReference>
<dbReference type="InterPro" id="IPR003350">
    <property type="entry name" value="CUT_dom"/>
</dbReference>
<protein>
    <recommendedName>
        <fullName evidence="10">One cut domain family member</fullName>
    </recommendedName>
</protein>
<evidence type="ECO:0000256" key="11">
    <source>
        <dbReference type="SAM" id="MobiDB-lite"/>
    </source>
</evidence>
<sequence length="649" mass="72394">MESSRTSTLTNGSEKSRRRNTDYLQIDPSSTFINNTSRGFAEELPENFLDTISPHPVTPSASSSSEESASVADDIPASSSAPQLASLAPMSLNTDQPSSSFANVDLLSSPYEHIKNEPEEYYRFSGSSALLSPLQVDPRRRESHDFNTSPYIKEEEDLDSSHLLMAGIRPDTPPNDRDLSDMSMLNEDHHNGPMIGSPSPHSSFGSDPTPMIQRQLIKNEDDVSSGYVKQRPPPYIKPRNGMRMEFEKTPYQRNSRKQKKPLGLLNQSSTSSINPPAISSSNIPTPPSAHVQPTRRIYSTQDSNDPLNAEIGEDIYIDTKDLCKRIAFELKNHSIPQAIFAERILCRSQGTLSDLLRNPKPWNKLKSGRETFRRMYNWVAQPLATRLAILDMKTEEVNRASGMSPPTPAQNVRTHRRSVSDHDGPVSKRPRLVFTDIQKRTLQAIFKETQRPSREMQQTIAEHLRLDLSTVANFFMNARRRSRLGGNIDEPTPYQQVRNITPPPGTDGNPLMNGEDHVPLLNTVMAQMYKEDNMAANNHSADQQEMIDHGFGEVAGPSSSHNNVGNSMQNGHSRGDEEEDDDLDELNDDELAYEEDVEIGDEEDDDEIAANGDMLPVPKDEEEEGDDKAVIKEEVPDDGEYGAAKLAAD</sequence>
<dbReference type="SMART" id="SM01109">
    <property type="entry name" value="CUT"/>
    <property type="match status" value="1"/>
</dbReference>
<dbReference type="Proteomes" id="UP000483820">
    <property type="component" value="Chromosome II"/>
</dbReference>
<keyword evidence="6 10" id="KW-0804">Transcription</keyword>
<evidence type="ECO:0000256" key="9">
    <source>
        <dbReference type="RuleBase" id="RU000682"/>
    </source>
</evidence>
<dbReference type="RefSeq" id="XP_053589799.1">
    <property type="nucleotide sequence ID" value="XM_053725605.1"/>
</dbReference>
<dbReference type="FunFam" id="1.10.260.40:FF:000005">
    <property type="entry name" value="One cut domain family member"/>
    <property type="match status" value="1"/>
</dbReference>
<evidence type="ECO:0000313" key="15">
    <source>
        <dbReference type="Proteomes" id="UP000483820"/>
    </source>
</evidence>
<dbReference type="FunFam" id="1.10.10.60:FF:000054">
    <property type="entry name" value="One cut domain family member"/>
    <property type="match status" value="1"/>
</dbReference>
<evidence type="ECO:0000256" key="10">
    <source>
        <dbReference type="RuleBase" id="RU361129"/>
    </source>
</evidence>
<proteinExistence type="inferred from homology"/>
<comment type="caution">
    <text evidence="14">The sequence shown here is derived from an EMBL/GenBank/DDBJ whole genome shotgun (WGS) entry which is preliminary data.</text>
</comment>
<dbReference type="GO" id="GO:0000981">
    <property type="term" value="F:DNA-binding transcription factor activity, RNA polymerase II-specific"/>
    <property type="evidence" value="ECO:0007669"/>
    <property type="project" value="TreeGrafter"/>
</dbReference>
<feature type="compositionally biased region" description="Polar residues" evidence="11">
    <location>
        <begin position="1"/>
        <end position="13"/>
    </location>
</feature>
<dbReference type="SUPFAM" id="SSF46689">
    <property type="entry name" value="Homeodomain-like"/>
    <property type="match status" value="1"/>
</dbReference>
<dbReference type="CDD" id="cd00086">
    <property type="entry name" value="homeodomain"/>
    <property type="match status" value="1"/>
</dbReference>
<feature type="compositionally biased region" description="Acidic residues" evidence="11">
    <location>
        <begin position="576"/>
        <end position="608"/>
    </location>
</feature>
<dbReference type="CTD" id="9811073"/>
<feature type="region of interest" description="Disordered" evidence="11">
    <location>
        <begin position="484"/>
        <end position="510"/>
    </location>
</feature>
<dbReference type="PANTHER" id="PTHR14057">
    <property type="entry name" value="TRANSCRIPTION FACTOR ONECUT"/>
    <property type="match status" value="1"/>
</dbReference>
<dbReference type="InterPro" id="IPR001356">
    <property type="entry name" value="HD"/>
</dbReference>
<evidence type="ECO:0000259" key="12">
    <source>
        <dbReference type="PROSITE" id="PS50071"/>
    </source>
</evidence>
<feature type="region of interest" description="Disordered" evidence="11">
    <location>
        <begin position="1"/>
        <end position="77"/>
    </location>
</feature>
<comment type="subcellular location">
    <subcellularLocation>
        <location evidence="1 8 9">Nucleus</location>
    </subcellularLocation>
</comment>
<comment type="similarity">
    <text evidence="2 10">Belongs to the CUT homeobox family.</text>
</comment>
<feature type="compositionally biased region" description="Polar residues" evidence="11">
    <location>
        <begin position="27"/>
        <end position="38"/>
    </location>
</feature>
<dbReference type="Gene3D" id="1.10.260.40">
    <property type="entry name" value="lambda repressor-like DNA-binding domains"/>
    <property type="match status" value="1"/>
</dbReference>
<feature type="region of interest" description="Disordered" evidence="11">
    <location>
        <begin position="398"/>
        <end position="428"/>
    </location>
</feature>
<organism evidence="14 15">
    <name type="scientific">Caenorhabditis remanei</name>
    <name type="common">Caenorhabditis vulgaris</name>
    <dbReference type="NCBI Taxonomy" id="31234"/>
    <lineage>
        <taxon>Eukaryota</taxon>
        <taxon>Metazoa</taxon>
        <taxon>Ecdysozoa</taxon>
        <taxon>Nematoda</taxon>
        <taxon>Chromadorea</taxon>
        <taxon>Rhabditida</taxon>
        <taxon>Rhabditina</taxon>
        <taxon>Rhabditomorpha</taxon>
        <taxon>Rhabditoidea</taxon>
        <taxon>Rhabditidae</taxon>
        <taxon>Peloderinae</taxon>
        <taxon>Caenorhabditis</taxon>
    </lineage>
</organism>
<evidence type="ECO:0000256" key="4">
    <source>
        <dbReference type="ARBA" id="ARBA00023125"/>
    </source>
</evidence>
<dbReference type="EMBL" id="WUAV01000002">
    <property type="protein sequence ID" value="KAF1766429.1"/>
    <property type="molecule type" value="Genomic_DNA"/>
</dbReference>
<dbReference type="InterPro" id="IPR051649">
    <property type="entry name" value="CUT_Homeobox"/>
</dbReference>
<feature type="region of interest" description="Disordered" evidence="11">
    <location>
        <begin position="219"/>
        <end position="305"/>
    </location>
</feature>